<dbReference type="EMBL" id="SNSC02000009">
    <property type="protein sequence ID" value="TID21270.1"/>
    <property type="molecule type" value="Genomic_DNA"/>
</dbReference>
<dbReference type="Proteomes" id="UP000298493">
    <property type="component" value="Unassembled WGS sequence"/>
</dbReference>
<keyword evidence="2" id="KW-1185">Reference proteome</keyword>
<sequence>MEGSSRDFMKQNAELGEDASNSSSPRCAGHQTPRIHSIGGCYDSEQRGVRASVFKVRGHKVASLSANTMLQWGRMFPSQASTQEKLAFLANASEQLFLYPIISIGAFGSVHVADRSGPFNAPQHKWVPDVLEGWKQKLNARQQTLNLKCSQNINLGRYMSLSTDLDHKHNLTDELGLINTNNSLLQIRHPLSLSQRITTMQLTNLFIATVLATTTLAAASPKWRGPTRHLKAHCNGVENDCCFNNYDGCRNQRGSIGVCTLHSNLCSNFKTDAAHGAVTPSCDGDDCCKPNVFAFGDKRFHRKIASLSSLQYSANMQSEREIGLPSEALLCMNPEQLRDLPGWLTHGLLTLTNLEADTLRELFCNYANRQRGREETS</sequence>
<proteinExistence type="predicted"/>
<reference evidence="1 2" key="1">
    <citation type="submission" date="2019-04" db="EMBL/GenBank/DDBJ databases">
        <title>High contiguity whole genome sequence and gene annotation resource for two Venturia nashicola isolates.</title>
        <authorList>
            <person name="Prokchorchik M."/>
            <person name="Won K."/>
            <person name="Lee Y."/>
            <person name="Choi E.D."/>
            <person name="Segonzac C."/>
            <person name="Sohn K.H."/>
        </authorList>
    </citation>
    <scope>NUCLEOTIDE SEQUENCE [LARGE SCALE GENOMIC DNA]</scope>
    <source>
        <strain evidence="1 2">PRI2</strain>
    </source>
</reference>
<organism evidence="1 2">
    <name type="scientific">Venturia nashicola</name>
    <dbReference type="NCBI Taxonomy" id="86259"/>
    <lineage>
        <taxon>Eukaryota</taxon>
        <taxon>Fungi</taxon>
        <taxon>Dikarya</taxon>
        <taxon>Ascomycota</taxon>
        <taxon>Pezizomycotina</taxon>
        <taxon>Dothideomycetes</taxon>
        <taxon>Pleosporomycetidae</taxon>
        <taxon>Venturiales</taxon>
        <taxon>Venturiaceae</taxon>
        <taxon>Venturia</taxon>
    </lineage>
</organism>
<accession>A0A4Z1P0K4</accession>
<comment type="caution">
    <text evidence="1">The sequence shown here is derived from an EMBL/GenBank/DDBJ whole genome shotgun (WGS) entry which is preliminary data.</text>
</comment>
<protein>
    <submittedName>
        <fullName evidence="1">Uncharacterized protein</fullName>
    </submittedName>
</protein>
<evidence type="ECO:0000313" key="1">
    <source>
        <dbReference type="EMBL" id="TID21270.1"/>
    </source>
</evidence>
<evidence type="ECO:0000313" key="2">
    <source>
        <dbReference type="Proteomes" id="UP000298493"/>
    </source>
</evidence>
<dbReference type="AlphaFoldDB" id="A0A4Z1P0K4"/>
<gene>
    <name evidence="1" type="ORF">E6O75_ATG04665</name>
</gene>
<name>A0A4Z1P0K4_9PEZI</name>